<dbReference type="GO" id="GO:0005509">
    <property type="term" value="F:calcium ion binding"/>
    <property type="evidence" value="ECO:0007669"/>
    <property type="project" value="InterPro"/>
</dbReference>
<evidence type="ECO:0000256" key="7">
    <source>
        <dbReference type="ARBA" id="ARBA00022837"/>
    </source>
</evidence>
<dbReference type="OrthoDB" id="5948426at2759"/>
<evidence type="ECO:0000256" key="5">
    <source>
        <dbReference type="ARBA" id="ARBA00022729"/>
    </source>
</evidence>
<dbReference type="Pfam" id="PF00008">
    <property type="entry name" value="EGF"/>
    <property type="match status" value="2"/>
</dbReference>
<dbReference type="Gene3D" id="2.10.25.10">
    <property type="entry name" value="Laminin"/>
    <property type="match status" value="2"/>
</dbReference>
<dbReference type="PRINTS" id="PR00010">
    <property type="entry name" value="EGFBLOOD"/>
</dbReference>
<dbReference type="GO" id="GO:0023052">
    <property type="term" value="P:signaling"/>
    <property type="evidence" value="ECO:0007669"/>
    <property type="project" value="UniProtKB-ARBA"/>
</dbReference>
<dbReference type="SMART" id="SM00181">
    <property type="entry name" value="EGF"/>
    <property type="match status" value="2"/>
</dbReference>
<dbReference type="STRING" id="46731.A0A3M6V3A8"/>
<keyword evidence="15" id="KW-1185">Reference proteome</keyword>
<dbReference type="Proteomes" id="UP000275408">
    <property type="component" value="Unassembled WGS sequence"/>
</dbReference>
<evidence type="ECO:0000256" key="12">
    <source>
        <dbReference type="PROSITE-ProRule" id="PRU00076"/>
    </source>
</evidence>
<dbReference type="FunFam" id="2.10.25.10:FF:000391">
    <property type="entry name" value="Weary, isoform C"/>
    <property type="match status" value="1"/>
</dbReference>
<comment type="caution">
    <text evidence="12">Lacks conserved residue(s) required for the propagation of feature annotation.</text>
</comment>
<proteinExistence type="predicted"/>
<keyword evidence="6" id="KW-0677">Repeat</keyword>
<accession>A0A3M6V3A8</accession>
<evidence type="ECO:0000256" key="10">
    <source>
        <dbReference type="ARBA" id="ARBA00023157"/>
    </source>
</evidence>
<dbReference type="GO" id="GO:0007154">
    <property type="term" value="P:cell communication"/>
    <property type="evidence" value="ECO:0007669"/>
    <property type="project" value="UniProtKB-ARBA"/>
</dbReference>
<protein>
    <recommendedName>
        <fullName evidence="13">EGF-like domain-containing protein</fullName>
    </recommendedName>
</protein>
<keyword evidence="5" id="KW-0732">Signal</keyword>
<organism evidence="14 15">
    <name type="scientific">Pocillopora damicornis</name>
    <name type="common">Cauliflower coral</name>
    <name type="synonym">Millepora damicornis</name>
    <dbReference type="NCBI Taxonomy" id="46731"/>
    <lineage>
        <taxon>Eukaryota</taxon>
        <taxon>Metazoa</taxon>
        <taxon>Cnidaria</taxon>
        <taxon>Anthozoa</taxon>
        <taxon>Hexacorallia</taxon>
        <taxon>Scleractinia</taxon>
        <taxon>Astrocoeniina</taxon>
        <taxon>Pocilloporidae</taxon>
        <taxon>Pocillopora</taxon>
    </lineage>
</organism>
<dbReference type="PROSITE" id="PS00022">
    <property type="entry name" value="EGF_1"/>
    <property type="match status" value="2"/>
</dbReference>
<keyword evidence="3 12" id="KW-0245">EGF-like domain</keyword>
<dbReference type="InterPro" id="IPR000742">
    <property type="entry name" value="EGF"/>
</dbReference>
<evidence type="ECO:0000256" key="2">
    <source>
        <dbReference type="ARBA" id="ARBA00022475"/>
    </source>
</evidence>
<dbReference type="InterPro" id="IPR001881">
    <property type="entry name" value="EGF-like_Ca-bd_dom"/>
</dbReference>
<gene>
    <name evidence="14" type="ORF">pdam_00025491</name>
</gene>
<dbReference type="CDD" id="cd00054">
    <property type="entry name" value="EGF_CA"/>
    <property type="match status" value="2"/>
</dbReference>
<dbReference type="EMBL" id="RCHS01000180">
    <property type="protein sequence ID" value="RMX60340.1"/>
    <property type="molecule type" value="Genomic_DNA"/>
</dbReference>
<keyword evidence="4" id="KW-0812">Transmembrane</keyword>
<keyword evidence="10 12" id="KW-1015">Disulfide bond</keyword>
<dbReference type="GO" id="GO:0005886">
    <property type="term" value="C:plasma membrane"/>
    <property type="evidence" value="ECO:0007669"/>
    <property type="project" value="UniProtKB-SubCell"/>
</dbReference>
<evidence type="ECO:0000256" key="11">
    <source>
        <dbReference type="ARBA" id="ARBA00023180"/>
    </source>
</evidence>
<evidence type="ECO:0000256" key="6">
    <source>
        <dbReference type="ARBA" id="ARBA00022737"/>
    </source>
</evidence>
<evidence type="ECO:0000256" key="9">
    <source>
        <dbReference type="ARBA" id="ARBA00023136"/>
    </source>
</evidence>
<name>A0A3M6V3A8_POCDA</name>
<evidence type="ECO:0000259" key="13">
    <source>
        <dbReference type="PROSITE" id="PS50026"/>
    </source>
</evidence>
<keyword evidence="9" id="KW-0472">Membrane</keyword>
<evidence type="ECO:0000256" key="8">
    <source>
        <dbReference type="ARBA" id="ARBA00022989"/>
    </source>
</evidence>
<sequence length="113" mass="12363">MKVFDVALDEADIKAAMNEGLDPCSEYPCANNGTCVDNGNNTFECICPPGVTGDRCEVRKYQSLDPCSEYPCANNGTCVDNGNNTFKCICPPGVTGDRCQVHTYQSFLERIMF</sequence>
<evidence type="ECO:0000313" key="15">
    <source>
        <dbReference type="Proteomes" id="UP000275408"/>
    </source>
</evidence>
<dbReference type="FunFam" id="2.10.25.10:FF:000066">
    <property type="entry name" value="FAT atypical cadherin 4"/>
    <property type="match status" value="1"/>
</dbReference>
<dbReference type="InterPro" id="IPR051022">
    <property type="entry name" value="Notch_Cell-Fate_Det"/>
</dbReference>
<dbReference type="AlphaFoldDB" id="A0A3M6V3A8"/>
<comment type="subcellular location">
    <subcellularLocation>
        <location evidence="1">Cell membrane</location>
        <topology evidence="1">Single-pass type I membrane protein</topology>
    </subcellularLocation>
</comment>
<dbReference type="PROSITE" id="PS50026">
    <property type="entry name" value="EGF_3"/>
    <property type="match status" value="2"/>
</dbReference>
<evidence type="ECO:0000256" key="4">
    <source>
        <dbReference type="ARBA" id="ARBA00022692"/>
    </source>
</evidence>
<keyword evidence="8" id="KW-1133">Transmembrane helix</keyword>
<keyword evidence="2" id="KW-1003">Cell membrane</keyword>
<comment type="caution">
    <text evidence="14">The sequence shown here is derived from an EMBL/GenBank/DDBJ whole genome shotgun (WGS) entry which is preliminary data.</text>
</comment>
<evidence type="ECO:0000313" key="14">
    <source>
        <dbReference type="EMBL" id="RMX60340.1"/>
    </source>
</evidence>
<evidence type="ECO:0000256" key="3">
    <source>
        <dbReference type="ARBA" id="ARBA00022536"/>
    </source>
</evidence>
<keyword evidence="11" id="KW-0325">Glycoprotein</keyword>
<feature type="domain" description="EGF-like" evidence="13">
    <location>
        <begin position="63"/>
        <end position="100"/>
    </location>
</feature>
<reference evidence="14 15" key="1">
    <citation type="journal article" date="2018" name="Sci. Rep.">
        <title>Comparative analysis of the Pocillopora damicornis genome highlights role of immune system in coral evolution.</title>
        <authorList>
            <person name="Cunning R."/>
            <person name="Bay R.A."/>
            <person name="Gillette P."/>
            <person name="Baker A.C."/>
            <person name="Traylor-Knowles N."/>
        </authorList>
    </citation>
    <scope>NUCLEOTIDE SEQUENCE [LARGE SCALE GENOMIC DNA]</scope>
    <source>
        <strain evidence="14">RSMAS</strain>
        <tissue evidence="14">Whole animal</tissue>
    </source>
</reference>
<keyword evidence="7" id="KW-0106">Calcium</keyword>
<feature type="domain" description="EGF-like" evidence="13">
    <location>
        <begin position="20"/>
        <end position="57"/>
    </location>
</feature>
<feature type="disulfide bond" evidence="12">
    <location>
        <begin position="47"/>
        <end position="56"/>
    </location>
</feature>
<dbReference type="PANTHER" id="PTHR24049">
    <property type="entry name" value="CRUMBS FAMILY MEMBER"/>
    <property type="match status" value="1"/>
</dbReference>
<evidence type="ECO:0000256" key="1">
    <source>
        <dbReference type="ARBA" id="ARBA00004251"/>
    </source>
</evidence>
<feature type="disulfide bond" evidence="12">
    <location>
        <begin position="90"/>
        <end position="99"/>
    </location>
</feature>
<dbReference type="SMART" id="SM00179">
    <property type="entry name" value="EGF_CA"/>
    <property type="match status" value="2"/>
</dbReference>
<dbReference type="SUPFAM" id="SSF57196">
    <property type="entry name" value="EGF/Laminin"/>
    <property type="match status" value="2"/>
</dbReference>